<feature type="signal peptide" evidence="1">
    <location>
        <begin position="1"/>
        <end position="20"/>
    </location>
</feature>
<dbReference type="Proteomes" id="UP000823847">
    <property type="component" value="Unassembled WGS sequence"/>
</dbReference>
<reference evidence="3" key="1">
    <citation type="journal article" date="2021" name="PeerJ">
        <title>Extensive microbial diversity within the chicken gut microbiome revealed by metagenomics and culture.</title>
        <authorList>
            <person name="Gilroy R."/>
            <person name="Ravi A."/>
            <person name="Getino M."/>
            <person name="Pursley I."/>
            <person name="Horton D.L."/>
            <person name="Alikhan N.F."/>
            <person name="Baker D."/>
            <person name="Gharbi K."/>
            <person name="Hall N."/>
            <person name="Watson M."/>
            <person name="Adriaenssens E.M."/>
            <person name="Foster-Nyarko E."/>
            <person name="Jarju S."/>
            <person name="Secka A."/>
            <person name="Antonio M."/>
            <person name="Oren A."/>
            <person name="Chaudhuri R.R."/>
            <person name="La Ragione R."/>
            <person name="Hildebrand F."/>
            <person name="Pallen M.J."/>
        </authorList>
    </citation>
    <scope>NUCLEOTIDE SEQUENCE</scope>
    <source>
        <strain evidence="3">ChiHecec2B26-12326</strain>
    </source>
</reference>
<sequence>MTRRIFFFLLMLLPVLMASAEESDGNTYPTAERLFYITRSVNRNLVCYDVRLANGRLDTRQPMEVYWINREERMGERNGLNYIQRKLAYGYKVVSKGEDRCECSLSAYPDRTLTIERKGAGYVCYMTIDGQRALLRSLYVKTASKNPMSVEYVELRGTSTLTGQPITERIRK</sequence>
<protein>
    <submittedName>
        <fullName evidence="3">DUF4833 domain-containing protein</fullName>
    </submittedName>
</protein>
<proteinExistence type="predicted"/>
<dbReference type="EMBL" id="DXEN01000095">
    <property type="protein sequence ID" value="HIX87466.1"/>
    <property type="molecule type" value="Genomic_DNA"/>
</dbReference>
<evidence type="ECO:0000256" key="1">
    <source>
        <dbReference type="SAM" id="SignalP"/>
    </source>
</evidence>
<keyword evidence="1" id="KW-0732">Signal</keyword>
<comment type="caution">
    <text evidence="3">The sequence shown here is derived from an EMBL/GenBank/DDBJ whole genome shotgun (WGS) entry which is preliminary data.</text>
</comment>
<dbReference type="Pfam" id="PF16117">
    <property type="entry name" value="DUF4833"/>
    <property type="match status" value="1"/>
</dbReference>
<reference evidence="3" key="2">
    <citation type="submission" date="2021-04" db="EMBL/GenBank/DDBJ databases">
        <authorList>
            <person name="Gilroy R."/>
        </authorList>
    </citation>
    <scope>NUCLEOTIDE SEQUENCE</scope>
    <source>
        <strain evidence="3">ChiHecec2B26-12326</strain>
    </source>
</reference>
<name>A0A9D1XTR2_9BACT</name>
<feature type="chain" id="PRO_5039688657" evidence="1">
    <location>
        <begin position="21"/>
        <end position="172"/>
    </location>
</feature>
<dbReference type="AlphaFoldDB" id="A0A9D1XTR2"/>
<feature type="domain" description="DUF4833" evidence="2">
    <location>
        <begin position="35"/>
        <end position="169"/>
    </location>
</feature>
<evidence type="ECO:0000313" key="3">
    <source>
        <dbReference type="EMBL" id="HIX87466.1"/>
    </source>
</evidence>
<gene>
    <name evidence="3" type="ORF">H9848_12820</name>
</gene>
<evidence type="ECO:0000259" key="2">
    <source>
        <dbReference type="Pfam" id="PF16117"/>
    </source>
</evidence>
<evidence type="ECO:0000313" key="4">
    <source>
        <dbReference type="Proteomes" id="UP000823847"/>
    </source>
</evidence>
<accession>A0A9D1XTR2</accession>
<organism evidence="3 4">
    <name type="scientific">Candidatus Parabacteroides intestinigallinarum</name>
    <dbReference type="NCBI Taxonomy" id="2838722"/>
    <lineage>
        <taxon>Bacteria</taxon>
        <taxon>Pseudomonadati</taxon>
        <taxon>Bacteroidota</taxon>
        <taxon>Bacteroidia</taxon>
        <taxon>Bacteroidales</taxon>
        <taxon>Tannerellaceae</taxon>
        <taxon>Parabacteroides</taxon>
    </lineage>
</organism>
<dbReference type="InterPro" id="IPR032269">
    <property type="entry name" value="DUF4833"/>
</dbReference>